<dbReference type="CDD" id="cd04859">
    <property type="entry name" value="Prim_Pol"/>
    <property type="match status" value="1"/>
</dbReference>
<keyword evidence="7" id="KW-1185">Reference proteome</keyword>
<dbReference type="InterPro" id="IPR027417">
    <property type="entry name" value="P-loop_NTPase"/>
</dbReference>
<evidence type="ECO:0000256" key="2">
    <source>
        <dbReference type="ARBA" id="ARBA00022801"/>
    </source>
</evidence>
<feature type="region of interest" description="Disordered" evidence="4">
    <location>
        <begin position="317"/>
        <end position="336"/>
    </location>
</feature>
<name>A0A841ECI2_9ACTN</name>
<feature type="domain" description="SF3 helicase" evidence="5">
    <location>
        <begin position="495"/>
        <end position="654"/>
    </location>
</feature>
<dbReference type="InterPro" id="IPR014015">
    <property type="entry name" value="Helicase_SF3_DNA-vir"/>
</dbReference>
<evidence type="ECO:0000256" key="1">
    <source>
        <dbReference type="ARBA" id="ARBA00022741"/>
    </source>
</evidence>
<dbReference type="InterPro" id="IPR015330">
    <property type="entry name" value="DNA_primase/pol_bifunc_N"/>
</dbReference>
<dbReference type="InterPro" id="IPR006500">
    <property type="entry name" value="Helicase_put_C_phage/plasmid"/>
</dbReference>
<reference evidence="6 7" key="1">
    <citation type="submission" date="2020-08" db="EMBL/GenBank/DDBJ databases">
        <title>Sequencing the genomes of 1000 actinobacteria strains.</title>
        <authorList>
            <person name="Klenk H.-P."/>
        </authorList>
    </citation>
    <scope>NUCLEOTIDE SEQUENCE [LARGE SCALE GENOMIC DNA]</scope>
    <source>
        <strain evidence="6 7">DSM 44593</strain>
    </source>
</reference>
<dbReference type="GO" id="GO:0005524">
    <property type="term" value="F:ATP binding"/>
    <property type="evidence" value="ECO:0007669"/>
    <property type="project" value="UniProtKB-KW"/>
</dbReference>
<dbReference type="InterPro" id="IPR051620">
    <property type="entry name" value="ORF904-like_C"/>
</dbReference>
<dbReference type="NCBIfam" id="TIGR01613">
    <property type="entry name" value="primase_Cterm"/>
    <property type="match status" value="1"/>
</dbReference>
<dbReference type="Pfam" id="PF19263">
    <property type="entry name" value="DUF5906"/>
    <property type="match status" value="1"/>
</dbReference>
<evidence type="ECO:0000259" key="5">
    <source>
        <dbReference type="PROSITE" id="PS51206"/>
    </source>
</evidence>
<sequence length="784" mass="85272">MTTLAPGDTSTRSHAMAYLAREWKAFALSASKKPLRNCDACDVACTTPEAKERCDCLACHGFYAATADEDRVDAMFMVDPRRCLAVRTGAPSGIMVVDVDGPEGVATMRELIAEGILPRTLSARTGSGGYHLVYRHPGGHVMSGAGKVGHKVDSKSDGAYVVAPPSVHPRTGERYRWIDWSVPLATPPRALVDGLRPPTVPPRPAVDLGRLPGHLAHARIKGLVTKVLEAPEGNGNNVLHWSACRAGEMVARGEVTEDQAHAALFDAATSIGIKPGDAGRDPRPRHHRQRPAQGAAVTEAPTDDGPPSADEILQSAGITTSGPGLTAVEPDAEDGPSPLRFTDDWLATVLVSQYGDVVRYCPKFGYWLAWDGQRWRECADSGPIRQLVRTIARSLPEDDKDAVRAKNRACSRGGIDAAVALAQGDPKVVVEPEQLDAHPWELNTPGGIVDLRTGKLLPHDPAKLHTRIAAATPDACADASMWTRFLEVTFPGDAELVSYMCRLAGYSAVGEVRDHVLPFCYGDGGNGKGVFLEALYKILGEYAGKAKRGFLSVRAHDPHPEEIANLAGRRFVLVSETNEADKFDEGKVKELTGGDTLTGRQMYGKSFSFEPAHTLWLMGNHRPKVESGGRSFWRRAREIPFLHKVPEEQQIPDLQNRLVRDHGDALMAWIVQGAVEYYQGGLQTPQSVIDATAEYQRDQDTVKRFLEECCHVGGGKLVKVLKDTLRSEYEKWCRSEGLEPVNSMSLGKELRGHGIDSVRSNSKSFYINVGLAATEEDEGASWGR</sequence>
<dbReference type="InterPro" id="IPR045455">
    <property type="entry name" value="NrS-1_pol-like_helicase"/>
</dbReference>
<protein>
    <submittedName>
        <fullName evidence="6">P4 family phage/plasmid primase-like protein</fullName>
    </submittedName>
</protein>
<accession>A0A841ECI2</accession>
<dbReference type="InterPro" id="IPR014818">
    <property type="entry name" value="Phage/plasmid_primase_P4_C"/>
</dbReference>
<dbReference type="SUPFAM" id="SSF56747">
    <property type="entry name" value="Prim-pol domain"/>
    <property type="match status" value="1"/>
</dbReference>
<keyword evidence="2" id="KW-0378">Hydrolase</keyword>
<dbReference type="SMART" id="SM00885">
    <property type="entry name" value="D5_N"/>
    <property type="match status" value="1"/>
</dbReference>
<proteinExistence type="predicted"/>
<dbReference type="EMBL" id="JACHLY010000001">
    <property type="protein sequence ID" value="MBB6000855.1"/>
    <property type="molecule type" value="Genomic_DNA"/>
</dbReference>
<dbReference type="Gene3D" id="3.40.50.300">
    <property type="entry name" value="P-loop containing nucleotide triphosphate hydrolases"/>
    <property type="match status" value="1"/>
</dbReference>
<comment type="caution">
    <text evidence="6">The sequence shown here is derived from an EMBL/GenBank/DDBJ whole genome shotgun (WGS) entry which is preliminary data.</text>
</comment>
<dbReference type="Pfam" id="PF09250">
    <property type="entry name" value="Prim-Pol"/>
    <property type="match status" value="1"/>
</dbReference>
<evidence type="ECO:0000313" key="6">
    <source>
        <dbReference type="EMBL" id="MBB6000855.1"/>
    </source>
</evidence>
<evidence type="ECO:0000313" key="7">
    <source>
        <dbReference type="Proteomes" id="UP000578077"/>
    </source>
</evidence>
<evidence type="ECO:0000256" key="4">
    <source>
        <dbReference type="SAM" id="MobiDB-lite"/>
    </source>
</evidence>
<dbReference type="Proteomes" id="UP000578077">
    <property type="component" value="Unassembled WGS sequence"/>
</dbReference>
<dbReference type="AlphaFoldDB" id="A0A841ECI2"/>
<dbReference type="RefSeq" id="WP_184638567.1">
    <property type="nucleotide sequence ID" value="NZ_JACHLY010000001.1"/>
</dbReference>
<dbReference type="SMART" id="SM00943">
    <property type="entry name" value="Prim-Pol"/>
    <property type="match status" value="1"/>
</dbReference>
<organism evidence="6 7">
    <name type="scientific">Streptomonospora salina</name>
    <dbReference type="NCBI Taxonomy" id="104205"/>
    <lineage>
        <taxon>Bacteria</taxon>
        <taxon>Bacillati</taxon>
        <taxon>Actinomycetota</taxon>
        <taxon>Actinomycetes</taxon>
        <taxon>Streptosporangiales</taxon>
        <taxon>Nocardiopsidaceae</taxon>
        <taxon>Streptomonospora</taxon>
    </lineage>
</organism>
<keyword evidence="1" id="KW-0547">Nucleotide-binding</keyword>
<dbReference type="GO" id="GO:0016787">
    <property type="term" value="F:hydrolase activity"/>
    <property type="evidence" value="ECO:0007669"/>
    <property type="project" value="UniProtKB-KW"/>
</dbReference>
<dbReference type="PANTHER" id="PTHR35372:SF2">
    <property type="entry name" value="SF3 HELICASE DOMAIN-CONTAINING PROTEIN"/>
    <property type="match status" value="1"/>
</dbReference>
<evidence type="ECO:0000256" key="3">
    <source>
        <dbReference type="ARBA" id="ARBA00022840"/>
    </source>
</evidence>
<dbReference type="PANTHER" id="PTHR35372">
    <property type="entry name" value="ATP BINDING PROTEIN-RELATED"/>
    <property type="match status" value="1"/>
</dbReference>
<dbReference type="PROSITE" id="PS51206">
    <property type="entry name" value="SF3_HELICASE_1"/>
    <property type="match status" value="1"/>
</dbReference>
<dbReference type="Pfam" id="PF08706">
    <property type="entry name" value="D5_N"/>
    <property type="match status" value="1"/>
</dbReference>
<keyword evidence="3" id="KW-0067">ATP-binding</keyword>
<gene>
    <name evidence="6" type="ORF">HNR25_004606</name>
</gene>
<feature type="region of interest" description="Disordered" evidence="4">
    <location>
        <begin position="272"/>
        <end position="311"/>
    </location>
</feature>